<proteinExistence type="predicted"/>
<comment type="caution">
    <text evidence="5">The sequence shown here is derived from an EMBL/GenBank/DDBJ whole genome shotgun (WGS) entry which is preliminary data.</text>
</comment>
<accession>A0A8S1CFB0</accession>
<dbReference type="EMBL" id="CADEPI010000032">
    <property type="protein sequence ID" value="CAB3367635.1"/>
    <property type="molecule type" value="Genomic_DNA"/>
</dbReference>
<dbReference type="SMART" id="SM00360">
    <property type="entry name" value="RRM"/>
    <property type="match status" value="1"/>
</dbReference>
<dbReference type="PROSITE" id="PS50102">
    <property type="entry name" value="RRM"/>
    <property type="match status" value="1"/>
</dbReference>
<dbReference type="Pfam" id="PF00076">
    <property type="entry name" value="RRM_1"/>
    <property type="match status" value="1"/>
</dbReference>
<name>A0A8S1CFB0_9INSE</name>
<dbReference type="SUPFAM" id="SSF54928">
    <property type="entry name" value="RNA-binding domain, RBD"/>
    <property type="match status" value="1"/>
</dbReference>
<evidence type="ECO:0000256" key="2">
    <source>
        <dbReference type="PROSITE-ProRule" id="PRU00176"/>
    </source>
</evidence>
<feature type="region of interest" description="Disordered" evidence="3">
    <location>
        <begin position="180"/>
        <end position="299"/>
    </location>
</feature>
<feature type="compositionally biased region" description="Gly residues" evidence="3">
    <location>
        <begin position="90"/>
        <end position="117"/>
    </location>
</feature>
<evidence type="ECO:0000256" key="1">
    <source>
        <dbReference type="ARBA" id="ARBA00022884"/>
    </source>
</evidence>
<evidence type="ECO:0000313" key="5">
    <source>
        <dbReference type="EMBL" id="CAB3367635.1"/>
    </source>
</evidence>
<dbReference type="InterPro" id="IPR012677">
    <property type="entry name" value="Nucleotide-bd_a/b_plait_sf"/>
</dbReference>
<organism evidence="5 6">
    <name type="scientific">Cloeon dipterum</name>
    <dbReference type="NCBI Taxonomy" id="197152"/>
    <lineage>
        <taxon>Eukaryota</taxon>
        <taxon>Metazoa</taxon>
        <taxon>Ecdysozoa</taxon>
        <taxon>Arthropoda</taxon>
        <taxon>Hexapoda</taxon>
        <taxon>Insecta</taxon>
        <taxon>Pterygota</taxon>
        <taxon>Palaeoptera</taxon>
        <taxon>Ephemeroptera</taxon>
        <taxon>Pisciforma</taxon>
        <taxon>Baetidae</taxon>
        <taxon>Cloeon</taxon>
    </lineage>
</organism>
<evidence type="ECO:0000256" key="3">
    <source>
        <dbReference type="SAM" id="MobiDB-lite"/>
    </source>
</evidence>
<dbReference type="InterPro" id="IPR035979">
    <property type="entry name" value="RBD_domain_sf"/>
</dbReference>
<dbReference type="InterPro" id="IPR050907">
    <property type="entry name" value="SRSF"/>
</dbReference>
<dbReference type="GO" id="GO:0003723">
    <property type="term" value="F:RNA binding"/>
    <property type="evidence" value="ECO:0007669"/>
    <property type="project" value="UniProtKB-UniRule"/>
</dbReference>
<dbReference type="OrthoDB" id="1879688at2759"/>
<gene>
    <name evidence="5" type="ORF">CLODIP_2_CD02050</name>
</gene>
<feature type="domain" description="RRM" evidence="4">
    <location>
        <begin position="14"/>
        <end position="84"/>
    </location>
</feature>
<dbReference type="Gene3D" id="3.30.70.330">
    <property type="match status" value="1"/>
</dbReference>
<dbReference type="InterPro" id="IPR000504">
    <property type="entry name" value="RRM_dom"/>
</dbReference>
<sequence length="299" mass="32595">MSVEICTGANPPLTKIFVGRLPENADPIELRRLFERYGEVTECDILNRYGFVHMKSEEMALEAIRNLDNYNFMGSQISVEQSTGKKGGRGGRGGGPMRGGRGGGRFGGGFGGRGGPPSRGPPYTRELPREYERRGPPSGPPPSRNGYGAGGYEDYDRGANGYEAYGYGAGRQPQTMMAGRERQMGGWGAREAERAPADMMGRPPAPAYDRRPPANGYGDMSRTYAERPAVAPQASMAGAYDRRPMYEARPPADPYTRRTPPPAAGGYAMGGGYDRAPADPYRRYPPAAPHERDMPPRRY</sequence>
<keyword evidence="6" id="KW-1185">Reference proteome</keyword>
<evidence type="ECO:0000259" key="4">
    <source>
        <dbReference type="PROSITE" id="PS50102"/>
    </source>
</evidence>
<evidence type="ECO:0000313" key="6">
    <source>
        <dbReference type="Proteomes" id="UP000494165"/>
    </source>
</evidence>
<feature type="compositionally biased region" description="Basic and acidic residues" evidence="3">
    <location>
        <begin position="126"/>
        <end position="135"/>
    </location>
</feature>
<feature type="compositionally biased region" description="Basic and acidic residues" evidence="3">
    <location>
        <begin position="289"/>
        <end position="299"/>
    </location>
</feature>
<keyword evidence="1 2" id="KW-0694">RNA-binding</keyword>
<dbReference type="Proteomes" id="UP000494165">
    <property type="component" value="Unassembled WGS sequence"/>
</dbReference>
<dbReference type="CDD" id="cd12343">
    <property type="entry name" value="RRM1_2_CoAA_like"/>
    <property type="match status" value="1"/>
</dbReference>
<dbReference type="PANTHER" id="PTHR23147">
    <property type="entry name" value="SERINE/ARGININE RICH SPLICING FACTOR"/>
    <property type="match status" value="1"/>
</dbReference>
<reference evidence="5 6" key="1">
    <citation type="submission" date="2020-04" db="EMBL/GenBank/DDBJ databases">
        <authorList>
            <person name="Alioto T."/>
            <person name="Alioto T."/>
            <person name="Gomez Garrido J."/>
        </authorList>
    </citation>
    <scope>NUCLEOTIDE SEQUENCE [LARGE SCALE GENOMIC DNA]</scope>
</reference>
<protein>
    <recommendedName>
        <fullName evidence="4">RRM domain-containing protein</fullName>
    </recommendedName>
</protein>
<dbReference type="AlphaFoldDB" id="A0A8S1CFB0"/>
<feature type="region of interest" description="Disordered" evidence="3">
    <location>
        <begin position="79"/>
        <end position="152"/>
    </location>
</feature>